<keyword evidence="4" id="KW-0963">Cytoplasm</keyword>
<feature type="compositionally biased region" description="Polar residues" evidence="7">
    <location>
        <begin position="150"/>
        <end position="164"/>
    </location>
</feature>
<feature type="compositionally biased region" description="Polar residues" evidence="7">
    <location>
        <begin position="116"/>
        <end position="126"/>
    </location>
</feature>
<evidence type="ECO:0000256" key="7">
    <source>
        <dbReference type="SAM" id="MobiDB-lite"/>
    </source>
</evidence>
<evidence type="ECO:0000256" key="6">
    <source>
        <dbReference type="ARBA" id="ARBA00023242"/>
    </source>
</evidence>
<evidence type="ECO:0000256" key="1">
    <source>
        <dbReference type="ARBA" id="ARBA00004123"/>
    </source>
</evidence>
<evidence type="ECO:0000256" key="4">
    <source>
        <dbReference type="ARBA" id="ARBA00022490"/>
    </source>
</evidence>
<feature type="compositionally biased region" description="Low complexity" evidence="7">
    <location>
        <begin position="183"/>
        <end position="194"/>
    </location>
</feature>
<sequence>MCLAGGAEVLRWCPVTFISAFNEIHRTMTSTNTFQGMDAGAKPSSRVLKPPGGGSSNLFGPGDEATSTGSRSHKMASTIFAAPEEPLGGPKRTNPPGGKSSDIFGEAKAPAPQQRPVPSSGASSNIFGEAVGNLPSVRSHPNKPKDNIGVNATPQPEAPRQQSPAKIEKVDTSAPPTPNKEAPQQQSGPSPSQSTMDNHEPRLGPRPRSHNKVIHPPGGKSSVAFY</sequence>
<keyword evidence="9" id="KW-1185">Reference proteome</keyword>
<reference evidence="8" key="1">
    <citation type="journal article" date="2023" name="Science">
        <title>Genome structures resolve the early diversification of teleost fishes.</title>
        <authorList>
            <person name="Parey E."/>
            <person name="Louis A."/>
            <person name="Montfort J."/>
            <person name="Bouchez O."/>
            <person name="Roques C."/>
            <person name="Iampietro C."/>
            <person name="Lluch J."/>
            <person name="Castinel A."/>
            <person name="Donnadieu C."/>
            <person name="Desvignes T."/>
            <person name="Floi Bucao C."/>
            <person name="Jouanno E."/>
            <person name="Wen M."/>
            <person name="Mejri S."/>
            <person name="Dirks R."/>
            <person name="Jansen H."/>
            <person name="Henkel C."/>
            <person name="Chen W.J."/>
            <person name="Zahm M."/>
            <person name="Cabau C."/>
            <person name="Klopp C."/>
            <person name="Thompson A.W."/>
            <person name="Robinson-Rechavi M."/>
            <person name="Braasch I."/>
            <person name="Lecointre G."/>
            <person name="Bobe J."/>
            <person name="Postlethwait J.H."/>
            <person name="Berthelot C."/>
            <person name="Roest Crollius H."/>
            <person name="Guiguen Y."/>
        </authorList>
    </citation>
    <scope>NUCLEOTIDE SEQUENCE</scope>
    <source>
        <strain evidence="8">NC1722</strain>
    </source>
</reference>
<comment type="subcellular location">
    <subcellularLocation>
        <location evidence="2">Cytoplasm</location>
    </subcellularLocation>
    <subcellularLocation>
        <location evidence="1">Nucleus</location>
    </subcellularLocation>
</comment>
<evidence type="ECO:0000313" key="8">
    <source>
        <dbReference type="EMBL" id="KAJ8399873.1"/>
    </source>
</evidence>
<dbReference type="InterPro" id="IPR033335">
    <property type="entry name" value="JUPITER"/>
</dbReference>
<feature type="region of interest" description="Disordered" evidence="7">
    <location>
        <begin position="34"/>
        <end position="226"/>
    </location>
</feature>
<dbReference type="GO" id="GO:0005634">
    <property type="term" value="C:nucleus"/>
    <property type="evidence" value="ECO:0007669"/>
    <property type="project" value="UniProtKB-SubCell"/>
</dbReference>
<dbReference type="GO" id="GO:0005737">
    <property type="term" value="C:cytoplasm"/>
    <property type="evidence" value="ECO:0007669"/>
    <property type="project" value="UniProtKB-SubCell"/>
</dbReference>
<evidence type="ECO:0000313" key="9">
    <source>
        <dbReference type="Proteomes" id="UP001221898"/>
    </source>
</evidence>
<dbReference type="PANTHER" id="PTHR34930">
    <property type="entry name" value="GEO05313P1"/>
    <property type="match status" value="1"/>
</dbReference>
<accession>A0AAD7SCL8</accession>
<gene>
    <name evidence="8" type="ORF">AAFF_G00406030</name>
</gene>
<evidence type="ECO:0000256" key="2">
    <source>
        <dbReference type="ARBA" id="ARBA00004496"/>
    </source>
</evidence>
<keyword evidence="6" id="KW-0539">Nucleus</keyword>
<dbReference type="PANTHER" id="PTHR34930:SF5">
    <property type="entry name" value="JUPITER MICROTUBULE ASSOCIATED HOMOLOG 2"/>
    <property type="match status" value="1"/>
</dbReference>
<keyword evidence="5" id="KW-0597">Phosphoprotein</keyword>
<dbReference type="Proteomes" id="UP001221898">
    <property type="component" value="Unassembled WGS sequence"/>
</dbReference>
<comment type="caution">
    <text evidence="8">The sequence shown here is derived from an EMBL/GenBank/DDBJ whole genome shotgun (WGS) entry which is preliminary data.</text>
</comment>
<comment type="similarity">
    <text evidence="3">Belongs to the JUPITER family.</text>
</comment>
<dbReference type="AlphaFoldDB" id="A0AAD7SCL8"/>
<evidence type="ECO:0000256" key="3">
    <source>
        <dbReference type="ARBA" id="ARBA00008329"/>
    </source>
</evidence>
<evidence type="ECO:0008006" key="10">
    <source>
        <dbReference type="Google" id="ProtNLM"/>
    </source>
</evidence>
<proteinExistence type="inferred from homology"/>
<protein>
    <recommendedName>
        <fullName evidence="10">Jupiter microtubule associated homolog 2</fullName>
    </recommendedName>
</protein>
<organism evidence="8 9">
    <name type="scientific">Aldrovandia affinis</name>
    <dbReference type="NCBI Taxonomy" id="143900"/>
    <lineage>
        <taxon>Eukaryota</taxon>
        <taxon>Metazoa</taxon>
        <taxon>Chordata</taxon>
        <taxon>Craniata</taxon>
        <taxon>Vertebrata</taxon>
        <taxon>Euteleostomi</taxon>
        <taxon>Actinopterygii</taxon>
        <taxon>Neopterygii</taxon>
        <taxon>Teleostei</taxon>
        <taxon>Notacanthiformes</taxon>
        <taxon>Halosauridae</taxon>
        <taxon>Aldrovandia</taxon>
    </lineage>
</organism>
<name>A0AAD7SCL8_9TELE</name>
<dbReference type="EMBL" id="JAINUG010000080">
    <property type="protein sequence ID" value="KAJ8399873.1"/>
    <property type="molecule type" value="Genomic_DNA"/>
</dbReference>
<evidence type="ECO:0000256" key="5">
    <source>
        <dbReference type="ARBA" id="ARBA00022553"/>
    </source>
</evidence>